<dbReference type="PANTHER" id="PTHR22834:SF21">
    <property type="entry name" value="GUANYL NUCLEOTIDE EXCHANGE FACTOR, PUTATIVE (AFU_ORTHOLOGUE AFUA_5G11890)-RELATED"/>
    <property type="match status" value="1"/>
</dbReference>
<feature type="region of interest" description="Disordered" evidence="2">
    <location>
        <begin position="1085"/>
        <end position="1460"/>
    </location>
</feature>
<organism evidence="4 5">
    <name type="scientific">Passalora fulva</name>
    <name type="common">Tomato leaf mold</name>
    <name type="synonym">Cladosporium fulvum</name>
    <dbReference type="NCBI Taxonomy" id="5499"/>
    <lineage>
        <taxon>Eukaryota</taxon>
        <taxon>Fungi</taxon>
        <taxon>Dikarya</taxon>
        <taxon>Ascomycota</taxon>
        <taxon>Pezizomycotina</taxon>
        <taxon>Dothideomycetes</taxon>
        <taxon>Dothideomycetidae</taxon>
        <taxon>Mycosphaerellales</taxon>
        <taxon>Mycosphaerellaceae</taxon>
        <taxon>Fulvia</taxon>
    </lineage>
</organism>
<feature type="compositionally biased region" description="Basic and acidic residues" evidence="2">
    <location>
        <begin position="802"/>
        <end position="814"/>
    </location>
</feature>
<feature type="compositionally biased region" description="Low complexity" evidence="2">
    <location>
        <begin position="850"/>
        <end position="862"/>
    </location>
</feature>
<feature type="region of interest" description="Disordered" evidence="2">
    <location>
        <begin position="1043"/>
        <end position="1072"/>
    </location>
</feature>
<dbReference type="GO" id="GO:0005085">
    <property type="term" value="F:guanyl-nucleotide exchange factor activity"/>
    <property type="evidence" value="ECO:0007669"/>
    <property type="project" value="InterPro"/>
</dbReference>
<evidence type="ECO:0000313" key="5">
    <source>
        <dbReference type="Proteomes" id="UP000756132"/>
    </source>
</evidence>
<evidence type="ECO:0000259" key="3">
    <source>
        <dbReference type="PROSITE" id="PS50010"/>
    </source>
</evidence>
<dbReference type="GO" id="GO:0031991">
    <property type="term" value="P:regulation of actomyosin contractile ring contraction"/>
    <property type="evidence" value="ECO:0007669"/>
    <property type="project" value="TreeGrafter"/>
</dbReference>
<dbReference type="OrthoDB" id="4066896at2759"/>
<dbReference type="RefSeq" id="XP_047764964.1">
    <property type="nucleotide sequence ID" value="XM_047910484.1"/>
</dbReference>
<feature type="domain" description="DH" evidence="3">
    <location>
        <begin position="240"/>
        <end position="448"/>
    </location>
</feature>
<dbReference type="InterPro" id="IPR051492">
    <property type="entry name" value="Dynamin-Rho_GEF"/>
</dbReference>
<feature type="compositionally biased region" description="Polar residues" evidence="2">
    <location>
        <begin position="1102"/>
        <end position="1112"/>
    </location>
</feature>
<evidence type="ECO:0000256" key="1">
    <source>
        <dbReference type="SAM" id="Coils"/>
    </source>
</evidence>
<keyword evidence="5" id="KW-1185">Reference proteome</keyword>
<dbReference type="SMART" id="SM00325">
    <property type="entry name" value="RhoGEF"/>
    <property type="match status" value="1"/>
</dbReference>
<dbReference type="GeneID" id="71991214"/>
<dbReference type="OMA" id="GDEICRG"/>
<feature type="compositionally biased region" description="Low complexity" evidence="2">
    <location>
        <begin position="1194"/>
        <end position="1203"/>
    </location>
</feature>
<name>A0A9Q8PDQ7_PASFU</name>
<dbReference type="SUPFAM" id="SSF48065">
    <property type="entry name" value="DBL homology domain (DH-domain)"/>
    <property type="match status" value="1"/>
</dbReference>
<evidence type="ECO:0000256" key="2">
    <source>
        <dbReference type="SAM" id="MobiDB-lite"/>
    </source>
</evidence>
<dbReference type="GO" id="GO:0032955">
    <property type="term" value="P:regulation of division septum assembly"/>
    <property type="evidence" value="ECO:0007669"/>
    <property type="project" value="TreeGrafter"/>
</dbReference>
<dbReference type="Pfam" id="PF25351">
    <property type="entry name" value="PH_BUD3_C"/>
    <property type="match status" value="1"/>
</dbReference>
<feature type="compositionally biased region" description="Polar residues" evidence="2">
    <location>
        <begin position="1442"/>
        <end position="1460"/>
    </location>
</feature>
<dbReference type="EMBL" id="CP090170">
    <property type="protein sequence ID" value="UJO20598.1"/>
    <property type="molecule type" value="Genomic_DNA"/>
</dbReference>
<dbReference type="PANTHER" id="PTHR22834">
    <property type="entry name" value="NUCLEAR FUSION PROTEIN FUS2"/>
    <property type="match status" value="1"/>
</dbReference>
<feature type="region of interest" description="Disordered" evidence="2">
    <location>
        <begin position="1553"/>
        <end position="1576"/>
    </location>
</feature>
<feature type="coiled-coil region" evidence="1">
    <location>
        <begin position="231"/>
        <end position="258"/>
    </location>
</feature>
<keyword evidence="1" id="KW-0175">Coiled coil</keyword>
<dbReference type="PROSITE" id="PS50010">
    <property type="entry name" value="DH_2"/>
    <property type="match status" value="1"/>
</dbReference>
<reference evidence="4" key="1">
    <citation type="submission" date="2021-12" db="EMBL/GenBank/DDBJ databases">
        <authorList>
            <person name="Zaccaron A."/>
            <person name="Stergiopoulos I."/>
        </authorList>
    </citation>
    <scope>NUCLEOTIDE SEQUENCE</scope>
    <source>
        <strain evidence="4">Race5_Kim</strain>
    </source>
</reference>
<evidence type="ECO:0000313" key="4">
    <source>
        <dbReference type="EMBL" id="UJO20598.1"/>
    </source>
</evidence>
<dbReference type="InterPro" id="IPR057454">
    <property type="entry name" value="Bud3_C"/>
</dbReference>
<protein>
    <recommendedName>
        <fullName evidence="3">DH domain-containing protein</fullName>
    </recommendedName>
</protein>
<dbReference type="Pfam" id="PF00621">
    <property type="entry name" value="RhoGEF"/>
    <property type="match status" value="1"/>
</dbReference>
<feature type="compositionally biased region" description="Polar residues" evidence="2">
    <location>
        <begin position="818"/>
        <end position="834"/>
    </location>
</feature>
<reference evidence="4" key="2">
    <citation type="journal article" date="2022" name="Microb. Genom.">
        <title>A chromosome-scale genome assembly of the tomato pathogen Cladosporium fulvum reveals a compartmentalized genome architecture and the presence of a dispensable chromosome.</title>
        <authorList>
            <person name="Zaccaron A.Z."/>
            <person name="Chen L.H."/>
            <person name="Samaras A."/>
            <person name="Stergiopoulos I."/>
        </authorList>
    </citation>
    <scope>NUCLEOTIDE SEQUENCE</scope>
    <source>
        <strain evidence="4">Race5_Kim</strain>
    </source>
</reference>
<sequence length="1576" mass="172548">MATVIPGPPALSGELALFHTTDPLLGNSPVLLFHGPAASLGATSSRIQVHVLTPAGLGPYSRLSVSPNSPFYSAVSNLPREEQGDEVCRGLAFGLKKYFSELPEAVRTTWCAQVKTPSPGALFGDDHIAILATRMTKIENVDDVIGDISDAFCEQRLSWLDVDVVLPPGAIKDQPDRSDSAGPDELDEDELLKQKFGRYAELIASFGDVAFLPTSRVKRAPSKANAIGRSATFAKHQKENARRELSELLNTEENYVSRLGELQSLSETLGADLKATHQQRLSEVFSPAIGHILEVNRNFLDALKSVVESNEVAAEDDIENSQDIEEAAPHQTPEPASDLQGIAQVALCLCEWFPKFAECYKDYLSAHAQASQVLRTILRSGDALANEFQDIGEQKVISLLIEPVQRLPRYNLYIDGITKQLPARHPALKPLLRARDIVTEICAENEGSETAAVVERLRSRTTGWPGDISITGRLITGADYVELVAPYAAEGCDGPRGILLLFTDGIVVLEKSGNSRTNARALLTELESGSLPTRSVESLPETAGDLHFIRRLQLDAVQCTEGHDGQTLQLLTFFKLAMGALASHEPILDSCQIVRLEASYESRVSRFIEEVTKARVESRFSEAERESMRWELRATDPASDSLSLFGAVFDDSTQAHVDSRLSNTTVRIVVDTERHDSKPQAGQGGLRTVVNLTPGRDGLWRLSIDSIDGTTGREHVGTLDVVPAIRRKLATLLSNRLTIDKSSMTACLLSRNLDILRSLQMQAAPRDGDDIKFLLAPREQIHRPKSPKKLLSSFLSSVGPGDEPRNLLRKESRDLPTLSAQSSFSYAPSMVSQKPPSRESRPSSRDQAVSTSFSSTSSDFPTPQLKKLEDTLSAYILALQARKGNIVGKNLKNRIVADETLVNELYNSLIEDPNMMVLAAQAPLDVLFAGFEKFLNVAWRDTVGQVMPSSVIQEIQTKAESLFPRDFDEYFRSTLSQLGPQNQRAFKAIMKLLADLLDGTGNDGDRGTLTACFAELLVTEGNPHDYIALIDRVVDDTETYFGEPVEGKYHNTGSVNSHKRARSVNSSSLTSNTSSLRRKFGFSTLSRENSKSEQESKVSSVWRTLSKTNRTDASPHGSLSKGSLGRSQSIDEGKSLGSRPLSGDSTKRHGFGEMPSMPALGRTPSSNNLGLSTIGEHPSFIPTGPPRKKRRSSLSDLTSLDNTPQKEPSSPERSRQPSPQRASPQRPPLVHSKTDVDKELPVSPPPSTPSSRVGRFATPVQTSPRSRLPSSFRREMSPGPLRALTKPDVPRPKTSGGNVEHVRPKTSGGPSDEVTITARPTSNIPSLAPRSNGFSLQKPAPLTPMRNGLSERPGAGNIVKKPSSPPAEKTTRNRSHTDSAAPMTPSHRKLRMQSPQKLRERLHNEQSSILATQGSLQDELSKIGDELTSSTMTRGSPMRPGSKSNTIGGRGSFSQPSNMDLAQRVLKIEGQLPKQAEDFNARIQSIQSDLTTSLSVSETKSKKLDELYREANAENEALYARFNDELSRVMKAVRGGEGVEELKKQLRESQEEAAKLRRETSRLRRENAGLRSQLRE</sequence>
<accession>A0A9Q8PDQ7</accession>
<dbReference type="InterPro" id="IPR035899">
    <property type="entry name" value="DBL_dom_sf"/>
</dbReference>
<feature type="compositionally biased region" description="Polar residues" evidence="2">
    <location>
        <begin position="1405"/>
        <end position="1418"/>
    </location>
</feature>
<proteinExistence type="predicted"/>
<dbReference type="Gene3D" id="1.20.900.10">
    <property type="entry name" value="Dbl homology (DH) domain"/>
    <property type="match status" value="1"/>
</dbReference>
<dbReference type="InterPro" id="IPR000219">
    <property type="entry name" value="DH_dom"/>
</dbReference>
<gene>
    <name evidence="4" type="ORF">CLAFUR5_11336</name>
</gene>
<dbReference type="GO" id="GO:0005737">
    <property type="term" value="C:cytoplasm"/>
    <property type="evidence" value="ECO:0007669"/>
    <property type="project" value="TreeGrafter"/>
</dbReference>
<dbReference type="Proteomes" id="UP000756132">
    <property type="component" value="Chromosome 8"/>
</dbReference>
<dbReference type="KEGG" id="ffu:CLAFUR5_11336"/>
<feature type="region of interest" description="Disordered" evidence="2">
    <location>
        <begin position="792"/>
        <end position="862"/>
    </location>
</feature>